<keyword evidence="23" id="KW-1185">Reference proteome</keyword>
<reference evidence="22" key="1">
    <citation type="journal article" date="2020" name="BMC Genomics">
        <title>Correction to: Identification and distribution of gene clusters required for synthesis of sphingolipid metabolism inhibitors in diverse species of the filamentous fungus Fusarium.</title>
        <authorList>
            <person name="Kim H.S."/>
            <person name="Lohmar J.M."/>
            <person name="Busman M."/>
            <person name="Brown D.W."/>
            <person name="Naumann T.A."/>
            <person name="Divon H.H."/>
            <person name="Lysoe E."/>
            <person name="Uhlig S."/>
            <person name="Proctor R.H."/>
        </authorList>
    </citation>
    <scope>NUCLEOTIDE SEQUENCE</scope>
    <source>
        <strain evidence="22">NRRL 22465</strain>
    </source>
</reference>
<dbReference type="SMART" id="SM00248">
    <property type="entry name" value="ANK"/>
    <property type="match status" value="7"/>
</dbReference>
<dbReference type="PROSITE" id="PS50088">
    <property type="entry name" value="ANK_REPEAT"/>
    <property type="match status" value="5"/>
</dbReference>
<dbReference type="PROSITE" id="PS50297">
    <property type="entry name" value="ANK_REP_REGION"/>
    <property type="match status" value="4"/>
</dbReference>
<keyword evidence="19" id="KW-0175">Coiled coil</keyword>
<evidence type="ECO:0000256" key="8">
    <source>
        <dbReference type="ARBA" id="ARBA00022801"/>
    </source>
</evidence>
<dbReference type="InterPro" id="IPR002772">
    <property type="entry name" value="Glyco_hydro_3_C"/>
</dbReference>
<feature type="chain" id="PRO_5034240811" description="Beta-glucosidase cel3A" evidence="20">
    <location>
        <begin position="20"/>
        <end position="1492"/>
    </location>
</feature>
<evidence type="ECO:0000256" key="2">
    <source>
        <dbReference type="ARBA" id="ARBA00004613"/>
    </source>
</evidence>
<evidence type="ECO:0000256" key="19">
    <source>
        <dbReference type="SAM" id="Coils"/>
    </source>
</evidence>
<keyword evidence="12" id="KW-0326">Glycosidase</keyword>
<evidence type="ECO:0000256" key="3">
    <source>
        <dbReference type="ARBA" id="ARBA00004987"/>
    </source>
</evidence>
<feature type="signal peptide" evidence="20">
    <location>
        <begin position="1"/>
        <end position="19"/>
    </location>
</feature>
<dbReference type="EC" id="3.2.1.21" evidence="5"/>
<dbReference type="SMART" id="SM01217">
    <property type="entry name" value="Fn3_like"/>
    <property type="match status" value="1"/>
</dbReference>
<dbReference type="SUPFAM" id="SSF52279">
    <property type="entry name" value="Beta-D-glucan exohydrolase, C-terminal domain"/>
    <property type="match status" value="1"/>
</dbReference>
<dbReference type="Pfam" id="PF00933">
    <property type="entry name" value="Glyco_hydro_3"/>
    <property type="match status" value="1"/>
</dbReference>
<sequence>MRLRTVFLVVLQTIGISAGDADQAYSPEVYPSPQGSGRGIWKASYAKARALVKQLTLEEKVNITRGFAADNVCAGNTGSVPRLGWPGMCLHDAGNGVRATDLVNSYPSALHVGASWDRNLTYQRGFYMGKEFKAKGVNVLLGPNVGPLGRTPLGGRNWEGFSVDPYLTGQLGAESIIGHQDAGVIANVKHFIGNEQETFRRPYFGVEAASSNIDDKTLHEYYLWPFVDSVRAGVASVMCSYNRINNTYGCENSKLMNGILKSELSFDGFVLLDWNARHTLQSANAGLDMVMPNGGSFGDNLTQAVENGTVGESRVTDMATRIVAAWYLAEQDIDFPTPGVGMKNLSLPHDQVDARIPESRPIILEGAIAGHVLVKNDNHTLPFRKNPKMLSVFGYDATVPMTKNTGKLFELGYTSSPEMGQAVLGTERHFDQAARGGTIISGGRAAANSPPYISDPLSAIQQRAAKDGSWVNWDLSSFDPDINGASDVCLVFINAMATEGWDRDGLHDDFSDGLVMNVASKCANTIVIIHAAGVRLVDQWIEHPNITATVIAHLPGQDSGEALVKLLYGEAGFSGKLPYTLAKNETDYHPYAPCGREPDNLSPQCDFTEGVFVDYRAFDAHNVTPRYEFGFGLSYTEFEYSNLSVSIREAKSSSKPANDLWQTYATVKATVTNIGPVEGEEVAQLYVAIPNSPPKQLRGFEKVALDKDEPAEIQFELTRRDLSVWDVEEQEWVLQTGNYTIFNEKYEVAAFGFGALGTAAAYQFVIADDTDVDLAFTSIPDFSCLAKMIFNPLIPPLNSSPLCGSVEPRITCPRQHTLEHHGQSPYSMDPLSVVASVVAVVGAAAKVAQSLEALRRNLRDASDDISSLINDISDLQVVLQASEAAFGEFYASPGSSKSPASLEDVVQLLSRTNGLLNQLDDIVSACSEVHHEGLVVSNLSKIRWLRKKSDADLLSNRTAIAGVQVVVQEISLGQEKLRRDSAEKLDEVTQMLSTHQDHADTMASSINQVHNKIDQLAVAFASLDREGLSSPTLPTYEDATRGKSGDIASDAQISSPVHFQANTVGGSVGALRRLLSEGKASPFDVDPYGLSLLYYALEFRHYPVCQLLIAAGADIHEEDHSGKSSWDYAWDIMLLNPQDAKRKQALISMFPHQEDGLDDRQFSSIHKSVLGLIPSSLKHELVYHRNEVNQPDVNGRTALYWAACRGDEASVSMLLDCGAHAQAPKAHQRGDKDTPLHGAARAGHVGIVRMLLKYSDADVNTPGEWGITALAMAAECHDGNGCVELLLAHNADPNAQDSEQRTPLVVAAQAGMMHNARVLLEAGAKLNHCKGDCWTPLMSCLFRNEHQGLRWLLEHGASYLIPTDDGDRNSLLHVAALYADHVSLEILLASKLTGLSTEARNAAGKTAWDLAEESRGDEDTEWHNAFWELFQALGKKGPFLGKAQGMTLQIKSPAGSDMSAAASMLDVDGNTDVDSWASASFHTAIEAMYEMV</sequence>
<dbReference type="Pfam" id="PF12796">
    <property type="entry name" value="Ank_2"/>
    <property type="match status" value="2"/>
</dbReference>
<evidence type="ECO:0000256" key="9">
    <source>
        <dbReference type="ARBA" id="ARBA00023001"/>
    </source>
</evidence>
<dbReference type="OrthoDB" id="416222at2759"/>
<dbReference type="SUPFAM" id="SSF48403">
    <property type="entry name" value="Ankyrin repeat"/>
    <property type="match status" value="2"/>
</dbReference>
<dbReference type="InterPro" id="IPR026891">
    <property type="entry name" value="Fn3-like"/>
</dbReference>
<keyword evidence="11" id="KW-0119">Carbohydrate metabolism</keyword>
<dbReference type="InterPro" id="IPR036962">
    <property type="entry name" value="Glyco_hydro_3_N_sf"/>
</dbReference>
<dbReference type="GO" id="GO:0005576">
    <property type="term" value="C:extracellular region"/>
    <property type="evidence" value="ECO:0007669"/>
    <property type="project" value="UniProtKB-SubCell"/>
</dbReference>
<dbReference type="InterPro" id="IPR002110">
    <property type="entry name" value="Ankyrin_rpt"/>
</dbReference>
<protein>
    <recommendedName>
        <fullName evidence="14">Beta-glucosidase cel3A</fullName>
        <ecNumber evidence="5">3.2.1.21</ecNumber>
    </recommendedName>
    <alternativeName>
        <fullName evidence="15">Beta-D-glucoside glucohydrolase cel3A</fullName>
    </alternativeName>
    <alternativeName>
        <fullName evidence="17">Cellobiase cel3A</fullName>
    </alternativeName>
    <alternativeName>
        <fullName evidence="16">Gentiobiase cel3A</fullName>
    </alternativeName>
</protein>
<keyword evidence="10" id="KW-0325">Glycoprotein</keyword>
<feature type="repeat" description="ANK" evidence="18">
    <location>
        <begin position="1299"/>
        <end position="1331"/>
    </location>
</feature>
<dbReference type="InterPro" id="IPR013783">
    <property type="entry name" value="Ig-like_fold"/>
</dbReference>
<dbReference type="InterPro" id="IPR050288">
    <property type="entry name" value="Cellulose_deg_GH3"/>
</dbReference>
<dbReference type="InterPro" id="IPR017853">
    <property type="entry name" value="GH"/>
</dbReference>
<dbReference type="EMBL" id="JABEYC010000316">
    <property type="protein sequence ID" value="KAF4979164.1"/>
    <property type="molecule type" value="Genomic_DNA"/>
</dbReference>
<dbReference type="FunFam" id="3.20.20.300:FF:000002">
    <property type="entry name" value="Probable beta-glucosidase"/>
    <property type="match status" value="1"/>
</dbReference>
<dbReference type="PRINTS" id="PR00133">
    <property type="entry name" value="GLHYDRLASE3"/>
</dbReference>
<comment type="pathway">
    <text evidence="3">Glycan metabolism; cellulose degradation.</text>
</comment>
<feature type="domain" description="Fibronectin type III-like" evidence="21">
    <location>
        <begin position="681"/>
        <end position="747"/>
    </location>
</feature>
<evidence type="ECO:0000256" key="11">
    <source>
        <dbReference type="ARBA" id="ARBA00023277"/>
    </source>
</evidence>
<evidence type="ECO:0000256" key="10">
    <source>
        <dbReference type="ARBA" id="ARBA00023180"/>
    </source>
</evidence>
<dbReference type="Gene3D" id="3.20.20.300">
    <property type="entry name" value="Glycoside hydrolase, family 3, N-terminal domain"/>
    <property type="match status" value="1"/>
</dbReference>
<evidence type="ECO:0000256" key="5">
    <source>
        <dbReference type="ARBA" id="ARBA00012744"/>
    </source>
</evidence>
<evidence type="ECO:0000259" key="21">
    <source>
        <dbReference type="SMART" id="SM01217"/>
    </source>
</evidence>
<evidence type="ECO:0000256" key="18">
    <source>
        <dbReference type="PROSITE-ProRule" id="PRU00023"/>
    </source>
</evidence>
<keyword evidence="9" id="KW-0136">Cellulose degradation</keyword>
<dbReference type="Gene3D" id="2.60.40.10">
    <property type="entry name" value="Immunoglobulins"/>
    <property type="match status" value="1"/>
</dbReference>
<evidence type="ECO:0000256" key="12">
    <source>
        <dbReference type="ARBA" id="ARBA00023295"/>
    </source>
</evidence>
<dbReference type="InterPro" id="IPR036881">
    <property type="entry name" value="Glyco_hydro_3_C_sf"/>
</dbReference>
<dbReference type="SUPFAM" id="SSF51445">
    <property type="entry name" value="(Trans)glycosidases"/>
    <property type="match status" value="1"/>
</dbReference>
<name>A0A8H4XKN8_9HYPO</name>
<feature type="repeat" description="ANK" evidence="18">
    <location>
        <begin position="1265"/>
        <end position="1298"/>
    </location>
</feature>
<evidence type="ECO:0000256" key="6">
    <source>
        <dbReference type="ARBA" id="ARBA00022525"/>
    </source>
</evidence>
<evidence type="ECO:0000256" key="7">
    <source>
        <dbReference type="ARBA" id="ARBA00022729"/>
    </source>
</evidence>
<keyword evidence="6" id="KW-0964">Secreted</keyword>
<dbReference type="Pfam" id="PF14310">
    <property type="entry name" value="Fn3-like"/>
    <property type="match status" value="1"/>
</dbReference>
<evidence type="ECO:0000256" key="17">
    <source>
        <dbReference type="ARBA" id="ARBA00083611"/>
    </source>
</evidence>
<keyword evidence="13" id="KW-0624">Polysaccharide degradation</keyword>
<dbReference type="GO" id="GO:0030245">
    <property type="term" value="P:cellulose catabolic process"/>
    <property type="evidence" value="ECO:0007669"/>
    <property type="project" value="UniProtKB-KW"/>
</dbReference>
<evidence type="ECO:0000313" key="22">
    <source>
        <dbReference type="EMBL" id="KAF4979164.1"/>
    </source>
</evidence>
<dbReference type="PANTHER" id="PTHR42715:SF5">
    <property type="entry name" value="BETA-GLUCOSIDASE M-RELATED"/>
    <property type="match status" value="1"/>
</dbReference>
<evidence type="ECO:0000256" key="16">
    <source>
        <dbReference type="ARBA" id="ARBA00083231"/>
    </source>
</evidence>
<evidence type="ECO:0000256" key="15">
    <source>
        <dbReference type="ARBA" id="ARBA00078013"/>
    </source>
</evidence>
<evidence type="ECO:0000256" key="13">
    <source>
        <dbReference type="ARBA" id="ARBA00023326"/>
    </source>
</evidence>
<dbReference type="Proteomes" id="UP000635477">
    <property type="component" value="Unassembled WGS sequence"/>
</dbReference>
<feature type="coiled-coil region" evidence="19">
    <location>
        <begin position="844"/>
        <end position="871"/>
    </location>
</feature>
<evidence type="ECO:0000313" key="23">
    <source>
        <dbReference type="Proteomes" id="UP000635477"/>
    </source>
</evidence>
<keyword evidence="18" id="KW-0040">ANK repeat</keyword>
<evidence type="ECO:0000256" key="1">
    <source>
        <dbReference type="ARBA" id="ARBA00000448"/>
    </source>
</evidence>
<feature type="repeat" description="ANK" evidence="18">
    <location>
        <begin position="1194"/>
        <end position="1226"/>
    </location>
</feature>
<accession>A0A8H4XKN8</accession>
<dbReference type="Pfam" id="PF01915">
    <property type="entry name" value="Glyco_hydro_3_C"/>
    <property type="match status" value="1"/>
</dbReference>
<gene>
    <name evidence="22" type="ORF">FZEAL_4592</name>
</gene>
<evidence type="ECO:0000256" key="14">
    <source>
        <dbReference type="ARBA" id="ARBA00070030"/>
    </source>
</evidence>
<dbReference type="Gene3D" id="1.25.40.20">
    <property type="entry name" value="Ankyrin repeat-containing domain"/>
    <property type="match status" value="3"/>
</dbReference>
<dbReference type="InterPro" id="IPR036770">
    <property type="entry name" value="Ankyrin_rpt-contain_sf"/>
</dbReference>
<dbReference type="InterPro" id="IPR001764">
    <property type="entry name" value="Glyco_hydro_3_N"/>
</dbReference>
<evidence type="ECO:0000256" key="20">
    <source>
        <dbReference type="SAM" id="SignalP"/>
    </source>
</evidence>
<organism evidence="22 23">
    <name type="scientific">Fusarium zealandicum</name>
    <dbReference type="NCBI Taxonomy" id="1053134"/>
    <lineage>
        <taxon>Eukaryota</taxon>
        <taxon>Fungi</taxon>
        <taxon>Dikarya</taxon>
        <taxon>Ascomycota</taxon>
        <taxon>Pezizomycotina</taxon>
        <taxon>Sordariomycetes</taxon>
        <taxon>Hypocreomycetidae</taxon>
        <taxon>Hypocreales</taxon>
        <taxon>Nectriaceae</taxon>
        <taxon>Fusarium</taxon>
        <taxon>Fusarium staphyleae species complex</taxon>
    </lineage>
</organism>
<keyword evidence="7 20" id="KW-0732">Signal</keyword>
<comment type="catalytic activity">
    <reaction evidence="1">
        <text>Hydrolysis of terminal, non-reducing beta-D-glucosyl residues with release of beta-D-glucose.</text>
        <dbReference type="EC" id="3.2.1.21"/>
    </reaction>
</comment>
<feature type="repeat" description="ANK" evidence="18">
    <location>
        <begin position="1088"/>
        <end position="1120"/>
    </location>
</feature>
<evidence type="ECO:0000256" key="4">
    <source>
        <dbReference type="ARBA" id="ARBA00005336"/>
    </source>
</evidence>
<keyword evidence="8" id="KW-0378">Hydrolase</keyword>
<feature type="repeat" description="ANK" evidence="18">
    <location>
        <begin position="1231"/>
        <end position="1253"/>
    </location>
</feature>
<comment type="caution">
    <text evidence="22">The sequence shown here is derived from an EMBL/GenBank/DDBJ whole genome shotgun (WGS) entry which is preliminary data.</text>
</comment>
<proteinExistence type="inferred from homology"/>
<comment type="subcellular location">
    <subcellularLocation>
        <location evidence="2">Secreted</location>
    </subcellularLocation>
</comment>
<dbReference type="GO" id="GO:0008422">
    <property type="term" value="F:beta-glucosidase activity"/>
    <property type="evidence" value="ECO:0007669"/>
    <property type="project" value="UniProtKB-EC"/>
</dbReference>
<comment type="similarity">
    <text evidence="4">Belongs to the glycosyl hydrolase 3 family.</text>
</comment>
<reference evidence="22" key="2">
    <citation type="submission" date="2020-05" db="EMBL/GenBank/DDBJ databases">
        <authorList>
            <person name="Kim H.-S."/>
            <person name="Proctor R.H."/>
            <person name="Brown D.W."/>
        </authorList>
    </citation>
    <scope>NUCLEOTIDE SEQUENCE</scope>
    <source>
        <strain evidence="22">NRRL 22465</strain>
    </source>
</reference>
<dbReference type="PANTHER" id="PTHR42715">
    <property type="entry name" value="BETA-GLUCOSIDASE"/>
    <property type="match status" value="1"/>
</dbReference>
<dbReference type="Gene3D" id="3.40.50.1700">
    <property type="entry name" value="Glycoside hydrolase family 3 C-terminal domain"/>
    <property type="match status" value="1"/>
</dbReference>